<dbReference type="Proteomes" id="UP000886100">
    <property type="component" value="Unassembled WGS sequence"/>
</dbReference>
<organism evidence="2">
    <name type="scientific">Thiolapillus brandeum</name>
    <dbReference type="NCBI Taxonomy" id="1076588"/>
    <lineage>
        <taxon>Bacteria</taxon>
        <taxon>Pseudomonadati</taxon>
        <taxon>Pseudomonadota</taxon>
        <taxon>Gammaproteobacteria</taxon>
        <taxon>Chromatiales</taxon>
        <taxon>Sedimenticolaceae</taxon>
        <taxon>Thiolapillus</taxon>
    </lineage>
</organism>
<protein>
    <submittedName>
        <fullName evidence="2">DUF4150 domain-containing protein</fullName>
    </submittedName>
</protein>
<dbReference type="EMBL" id="DROM01000381">
    <property type="protein sequence ID" value="HHH13832.1"/>
    <property type="molecule type" value="Genomic_DNA"/>
</dbReference>
<feature type="compositionally biased region" description="Polar residues" evidence="1">
    <location>
        <begin position="62"/>
        <end position="73"/>
    </location>
</feature>
<proteinExistence type="predicted"/>
<reference evidence="2" key="1">
    <citation type="journal article" date="2020" name="mSystems">
        <title>Genome- and Community-Level Interaction Insights into Carbon Utilization and Element Cycling Functions of Hydrothermarchaeota in Hydrothermal Sediment.</title>
        <authorList>
            <person name="Zhou Z."/>
            <person name="Liu Y."/>
            <person name="Xu W."/>
            <person name="Pan J."/>
            <person name="Luo Z.H."/>
            <person name="Li M."/>
        </authorList>
    </citation>
    <scope>NUCLEOTIDE SEQUENCE [LARGE SCALE GENOMIC DNA]</scope>
    <source>
        <strain evidence="2">HyVt-535</strain>
    </source>
</reference>
<accession>A0A7C5IZC4</accession>
<sequence>MESGFGPPAVSGGGGGNVVINGRTAVHAGSGGVVSSPDVCKAGGKCRSVVFTNVARSTDAANTASTVSVNGNPSCKKDSIFSRSTGDEGGNCGGVRSGTIKGKAEFITASSDVLLEGQGAARQLDLMVSNNRNTPPMPLQQPGAGTVPPGTAGDGKAVDELLEHWAGAEAGGDVEVGVGALFFIEEGDR</sequence>
<evidence type="ECO:0000313" key="2">
    <source>
        <dbReference type="EMBL" id="HHH13832.1"/>
    </source>
</evidence>
<gene>
    <name evidence="2" type="ORF">ENJ98_06300</name>
</gene>
<evidence type="ECO:0000256" key="1">
    <source>
        <dbReference type="SAM" id="MobiDB-lite"/>
    </source>
</evidence>
<feature type="region of interest" description="Disordered" evidence="1">
    <location>
        <begin position="62"/>
        <end position="93"/>
    </location>
</feature>
<dbReference type="Pfam" id="PF13665">
    <property type="entry name" value="Tox-PAAR-like"/>
    <property type="match status" value="1"/>
</dbReference>
<dbReference type="AlphaFoldDB" id="A0A7C5IZC4"/>
<name>A0A7C5IZC4_9GAMM</name>
<comment type="caution">
    <text evidence="2">The sequence shown here is derived from an EMBL/GenBank/DDBJ whole genome shotgun (WGS) entry which is preliminary data.</text>
</comment>
<dbReference type="CDD" id="cd14740">
    <property type="entry name" value="PAAR_4"/>
    <property type="match status" value="1"/>
</dbReference>